<dbReference type="GO" id="GO:0120147">
    <property type="term" value="F:formylglycine-generating oxidase activity"/>
    <property type="evidence" value="ECO:0007669"/>
    <property type="project" value="TreeGrafter"/>
</dbReference>
<name>A0A4V2UMU3_9RHOB</name>
<dbReference type="SUPFAM" id="SSF56436">
    <property type="entry name" value="C-type lectin-like"/>
    <property type="match status" value="1"/>
</dbReference>
<keyword evidence="3" id="KW-1185">Reference proteome</keyword>
<comment type="caution">
    <text evidence="2">The sequence shown here is derived from an EMBL/GenBank/DDBJ whole genome shotgun (WGS) entry which is preliminary data.</text>
</comment>
<dbReference type="EMBL" id="SLZU01000023">
    <property type="protein sequence ID" value="TCS58997.1"/>
    <property type="molecule type" value="Genomic_DNA"/>
</dbReference>
<dbReference type="RefSeq" id="WP_132248305.1">
    <property type="nucleotide sequence ID" value="NZ_SLZU01000023.1"/>
</dbReference>
<dbReference type="Pfam" id="PF03781">
    <property type="entry name" value="FGE-sulfatase"/>
    <property type="match status" value="1"/>
</dbReference>
<reference evidence="2 3" key="1">
    <citation type="submission" date="2019-03" db="EMBL/GenBank/DDBJ databases">
        <title>Genomic Encyclopedia of Type Strains, Phase IV (KMG-IV): sequencing the most valuable type-strain genomes for metagenomic binning, comparative biology and taxonomic classification.</title>
        <authorList>
            <person name="Goeker M."/>
        </authorList>
    </citation>
    <scope>NUCLEOTIDE SEQUENCE [LARGE SCALE GENOMIC DNA]</scope>
    <source>
        <strain evidence="2 3">DSM 104836</strain>
    </source>
</reference>
<evidence type="ECO:0000259" key="1">
    <source>
        <dbReference type="Pfam" id="PF03781"/>
    </source>
</evidence>
<accession>A0A4V2UMU3</accession>
<evidence type="ECO:0000313" key="2">
    <source>
        <dbReference type="EMBL" id="TCS58997.1"/>
    </source>
</evidence>
<dbReference type="Gene3D" id="3.90.1580.10">
    <property type="entry name" value="paralog of FGE (formylglycine-generating enzyme)"/>
    <property type="match status" value="1"/>
</dbReference>
<dbReference type="InterPro" id="IPR016187">
    <property type="entry name" value="CTDL_fold"/>
</dbReference>
<dbReference type="OrthoDB" id="9768004at2"/>
<dbReference type="PANTHER" id="PTHR23150:SF19">
    <property type="entry name" value="FORMYLGLYCINE-GENERATING ENZYME"/>
    <property type="match status" value="1"/>
</dbReference>
<proteinExistence type="predicted"/>
<dbReference type="PANTHER" id="PTHR23150">
    <property type="entry name" value="SULFATASE MODIFYING FACTOR 1, 2"/>
    <property type="match status" value="1"/>
</dbReference>
<feature type="domain" description="Sulfatase-modifying factor enzyme-like" evidence="1">
    <location>
        <begin position="38"/>
        <end position="313"/>
    </location>
</feature>
<protein>
    <submittedName>
        <fullName evidence="2">Formylglycine-generating enzyme required for sulfatase activity</fullName>
    </submittedName>
</protein>
<dbReference type="InterPro" id="IPR042095">
    <property type="entry name" value="SUMF_sf"/>
</dbReference>
<evidence type="ECO:0000313" key="3">
    <source>
        <dbReference type="Proteomes" id="UP000295696"/>
    </source>
</evidence>
<sequence>MTESEKNGSSACCGPARVRDDHALGHQTFPTSDDSAEHDIVDIPGGTGFLGTDRPELAIDGEAPFRQSKVKPFRIDATTVTVARFAAFVAATGYETEAERLGDSFVFRGFLSGNALNAPSVPGAPWWLMIKGATWRAIYGPGSEADTKPDHPVVHVSWNDANAFASWAGGRLPTEAEWEHAARGGLGDIRYPWGNKEPDDTNYFPCNIWQGRFPDKDLGRDGYIGTAPAQSFGPNPYGLFNMVGNVWEWTSQPFTVRSLKKSVKRAHSGKAGFKITKGGSFLCHPSYCYRYRIAARSGTSPDSAMSHQGFRLVYDVNA</sequence>
<dbReference type="InterPro" id="IPR051043">
    <property type="entry name" value="Sulfatase_Mod_Factor_Kinase"/>
</dbReference>
<dbReference type="Proteomes" id="UP000295696">
    <property type="component" value="Unassembled WGS sequence"/>
</dbReference>
<dbReference type="InterPro" id="IPR005532">
    <property type="entry name" value="SUMF_dom"/>
</dbReference>
<dbReference type="AlphaFoldDB" id="A0A4V2UMU3"/>
<organism evidence="2 3">
    <name type="scientific">Primorskyibacter sedentarius</name>
    <dbReference type="NCBI Taxonomy" id="745311"/>
    <lineage>
        <taxon>Bacteria</taxon>
        <taxon>Pseudomonadati</taxon>
        <taxon>Pseudomonadota</taxon>
        <taxon>Alphaproteobacteria</taxon>
        <taxon>Rhodobacterales</taxon>
        <taxon>Roseobacteraceae</taxon>
        <taxon>Primorskyibacter</taxon>
    </lineage>
</organism>
<gene>
    <name evidence="2" type="ORF">EDD52_12327</name>
</gene>